<dbReference type="GO" id="GO:0008127">
    <property type="term" value="F:quercetin 2,3-dioxygenase activity"/>
    <property type="evidence" value="ECO:0007669"/>
    <property type="project" value="UniProtKB-EC"/>
</dbReference>
<keyword evidence="2" id="KW-0560">Oxidoreductase</keyword>
<dbReference type="PANTHER" id="PTHR36440:SF1">
    <property type="entry name" value="PUTATIVE (AFU_ORTHOLOGUE AFUA_8G07350)-RELATED"/>
    <property type="match status" value="1"/>
</dbReference>
<sequence length="152" mass="16147">MISRKLVVDSGQGDHYVVLGGDQITIKATAADTNGVCTILETVVPAGAGPPCHRHHRESETFYVIDGDFVFAIGDDTVHAGPGSFLIAPPGIAHQFRNTSDRPGKLLITCHPAGFEDFVLEFAKIPVDAPPDPIAMAAIGEKFGIDFLPPML</sequence>
<reference evidence="2 3" key="1">
    <citation type="submission" date="2019-02" db="EMBL/GenBank/DDBJ databases">
        <title>Deep-cultivation of Planctomycetes and their phenomic and genomic characterization uncovers novel biology.</title>
        <authorList>
            <person name="Wiegand S."/>
            <person name="Jogler M."/>
            <person name="Boedeker C."/>
            <person name="Pinto D."/>
            <person name="Vollmers J."/>
            <person name="Rivas-Marin E."/>
            <person name="Kohn T."/>
            <person name="Peeters S.H."/>
            <person name="Heuer A."/>
            <person name="Rast P."/>
            <person name="Oberbeckmann S."/>
            <person name="Bunk B."/>
            <person name="Jeske O."/>
            <person name="Meyerdierks A."/>
            <person name="Storesund J.E."/>
            <person name="Kallscheuer N."/>
            <person name="Luecker S."/>
            <person name="Lage O.M."/>
            <person name="Pohl T."/>
            <person name="Merkel B.J."/>
            <person name="Hornburger P."/>
            <person name="Mueller R.-W."/>
            <person name="Bruemmer F."/>
            <person name="Labrenz M."/>
            <person name="Spormann A.M."/>
            <person name="Op Den Camp H."/>
            <person name="Overmann J."/>
            <person name="Amann R."/>
            <person name="Jetten M.S.M."/>
            <person name="Mascher T."/>
            <person name="Medema M.H."/>
            <person name="Devos D.P."/>
            <person name="Kaster A.-K."/>
            <person name="Ovreas L."/>
            <person name="Rohde M."/>
            <person name="Galperin M.Y."/>
            <person name="Jogler C."/>
        </authorList>
    </citation>
    <scope>NUCLEOTIDE SEQUENCE [LARGE SCALE GENOMIC DNA]</scope>
    <source>
        <strain evidence="2 3">Pla52n</strain>
    </source>
</reference>
<dbReference type="InterPro" id="IPR013096">
    <property type="entry name" value="Cupin_2"/>
</dbReference>
<proteinExistence type="predicted"/>
<dbReference type="OrthoDB" id="9794183at2"/>
<dbReference type="Pfam" id="PF07883">
    <property type="entry name" value="Cupin_2"/>
    <property type="match status" value="1"/>
</dbReference>
<dbReference type="SUPFAM" id="SSF51182">
    <property type="entry name" value="RmlC-like cupins"/>
    <property type="match status" value="1"/>
</dbReference>
<dbReference type="EMBL" id="SJPN01000010">
    <property type="protein sequence ID" value="TWT92676.1"/>
    <property type="molecule type" value="Genomic_DNA"/>
</dbReference>
<protein>
    <submittedName>
        <fullName evidence="2">Quercetin 2,3-dioxygenase</fullName>
        <ecNumber evidence="2">1.13.11.24</ecNumber>
    </submittedName>
</protein>
<evidence type="ECO:0000259" key="1">
    <source>
        <dbReference type="Pfam" id="PF07883"/>
    </source>
</evidence>
<keyword evidence="2" id="KW-0223">Dioxygenase</keyword>
<organism evidence="2 3">
    <name type="scientific">Stieleria varia</name>
    <dbReference type="NCBI Taxonomy" id="2528005"/>
    <lineage>
        <taxon>Bacteria</taxon>
        <taxon>Pseudomonadati</taxon>
        <taxon>Planctomycetota</taxon>
        <taxon>Planctomycetia</taxon>
        <taxon>Pirellulales</taxon>
        <taxon>Pirellulaceae</taxon>
        <taxon>Stieleria</taxon>
    </lineage>
</organism>
<dbReference type="AlphaFoldDB" id="A0A5C5ZZU0"/>
<dbReference type="EC" id="1.13.11.24" evidence="2"/>
<dbReference type="InterPro" id="IPR011051">
    <property type="entry name" value="RmlC_Cupin_sf"/>
</dbReference>
<evidence type="ECO:0000313" key="2">
    <source>
        <dbReference type="EMBL" id="TWT92676.1"/>
    </source>
</evidence>
<keyword evidence="3" id="KW-1185">Reference proteome</keyword>
<comment type="caution">
    <text evidence="2">The sequence shown here is derived from an EMBL/GenBank/DDBJ whole genome shotgun (WGS) entry which is preliminary data.</text>
</comment>
<dbReference type="Gene3D" id="2.60.120.10">
    <property type="entry name" value="Jelly Rolls"/>
    <property type="match status" value="1"/>
</dbReference>
<name>A0A5C5ZZU0_9BACT</name>
<feature type="domain" description="Cupin type-2" evidence="1">
    <location>
        <begin position="43"/>
        <end position="108"/>
    </location>
</feature>
<dbReference type="Proteomes" id="UP000320176">
    <property type="component" value="Unassembled WGS sequence"/>
</dbReference>
<gene>
    <name evidence="2" type="primary">qdoI</name>
    <name evidence="2" type="ORF">Pla52n_60410</name>
</gene>
<dbReference type="InterPro" id="IPR014710">
    <property type="entry name" value="RmlC-like_jellyroll"/>
</dbReference>
<dbReference type="InterPro" id="IPR053146">
    <property type="entry name" value="QDO-like"/>
</dbReference>
<dbReference type="PANTHER" id="PTHR36440">
    <property type="entry name" value="PUTATIVE (AFU_ORTHOLOGUE AFUA_8G07350)-RELATED"/>
    <property type="match status" value="1"/>
</dbReference>
<dbReference type="RefSeq" id="WP_146522994.1">
    <property type="nucleotide sequence ID" value="NZ_CP151726.1"/>
</dbReference>
<evidence type="ECO:0000313" key="3">
    <source>
        <dbReference type="Proteomes" id="UP000320176"/>
    </source>
</evidence>
<accession>A0A5C5ZZU0</accession>